<evidence type="ECO:0000313" key="2">
    <source>
        <dbReference type="EMBL" id="CAI2376096.1"/>
    </source>
</evidence>
<protein>
    <submittedName>
        <fullName evidence="2">Uncharacterized protein</fullName>
    </submittedName>
</protein>
<feature type="region of interest" description="Disordered" evidence="1">
    <location>
        <begin position="1"/>
        <end position="20"/>
    </location>
</feature>
<feature type="region of interest" description="Disordered" evidence="1">
    <location>
        <begin position="76"/>
        <end position="165"/>
    </location>
</feature>
<dbReference type="EMBL" id="CAMPGE010017629">
    <property type="protein sequence ID" value="CAI2376096.1"/>
    <property type="molecule type" value="Genomic_DNA"/>
</dbReference>
<accession>A0AAD1XNN6</accession>
<keyword evidence="3" id="KW-1185">Reference proteome</keyword>
<organism evidence="2 3">
    <name type="scientific">Euplotes crassus</name>
    <dbReference type="NCBI Taxonomy" id="5936"/>
    <lineage>
        <taxon>Eukaryota</taxon>
        <taxon>Sar</taxon>
        <taxon>Alveolata</taxon>
        <taxon>Ciliophora</taxon>
        <taxon>Intramacronucleata</taxon>
        <taxon>Spirotrichea</taxon>
        <taxon>Hypotrichia</taxon>
        <taxon>Euplotida</taxon>
        <taxon>Euplotidae</taxon>
        <taxon>Moneuplotes</taxon>
    </lineage>
</organism>
<reference evidence="2" key="1">
    <citation type="submission" date="2023-07" db="EMBL/GenBank/DDBJ databases">
        <authorList>
            <consortium name="AG Swart"/>
            <person name="Singh M."/>
            <person name="Singh A."/>
            <person name="Seah K."/>
            <person name="Emmerich C."/>
        </authorList>
    </citation>
    <scope>NUCLEOTIDE SEQUENCE</scope>
    <source>
        <strain evidence="2">DP1</strain>
    </source>
</reference>
<feature type="compositionally biased region" description="Basic and acidic residues" evidence="1">
    <location>
        <begin position="141"/>
        <end position="165"/>
    </location>
</feature>
<evidence type="ECO:0000313" key="3">
    <source>
        <dbReference type="Proteomes" id="UP001295684"/>
    </source>
</evidence>
<feature type="compositionally biased region" description="Polar residues" evidence="1">
    <location>
        <begin position="108"/>
        <end position="121"/>
    </location>
</feature>
<gene>
    <name evidence="2" type="ORF">ECRASSUSDP1_LOCUS17465</name>
</gene>
<name>A0AAD1XNN6_EUPCR</name>
<sequence>MNYSSAYKTAPLRKPSNPTETRKIFHCTSLPSFPSLHPAYISHIHIYNIEKQVKIDQSSTIYGKYVTNSQNPQIVEANDSQGDRFGQPRSSSLRTPDFGSDRSKSRNDQFLSRNSSLTASNLREKILKKKSNSKSNSSMSRSDEHFRSLRDYEENKVPKEESFHGRERYLPRKIFPDKDHQRLKNLPVPSRTYLYKRESTTSSDARNQKPEGIRSYKEGKIEQLLGRLRKNNQEIAELICSRESLLRKLIQERNASKHLRRIGLYNLKKAQLEAISLELEVKIQKLLTPNSQATTNLPFPTE</sequence>
<dbReference type="AlphaFoldDB" id="A0AAD1XNN6"/>
<evidence type="ECO:0000256" key="1">
    <source>
        <dbReference type="SAM" id="MobiDB-lite"/>
    </source>
</evidence>
<proteinExistence type="predicted"/>
<dbReference type="Proteomes" id="UP001295684">
    <property type="component" value="Unassembled WGS sequence"/>
</dbReference>
<comment type="caution">
    <text evidence="2">The sequence shown here is derived from an EMBL/GenBank/DDBJ whole genome shotgun (WGS) entry which is preliminary data.</text>
</comment>